<name>A0A0D7X0U7_9BACL</name>
<gene>
    <name evidence="1" type="ORF">QD47_15200</name>
</gene>
<dbReference type="Proteomes" id="UP000032534">
    <property type="component" value="Unassembled WGS sequence"/>
</dbReference>
<reference evidence="1 2" key="1">
    <citation type="submission" date="2014-11" db="EMBL/GenBank/DDBJ databases">
        <title>Draft Genome Sequences of Paenibacillus polymyxa NRRL B-30509 and Paenibacillus terrae NRRL B-30644, Strains from a Poultry Environment that Produce Tridecaptin A and Paenicidins.</title>
        <authorList>
            <person name="van Belkum M.J."/>
            <person name="Lohans C.T."/>
            <person name="Vederas J.C."/>
        </authorList>
    </citation>
    <scope>NUCLEOTIDE SEQUENCE [LARGE SCALE GENOMIC DNA]</scope>
    <source>
        <strain evidence="1 2">NRRL B-30644</strain>
    </source>
</reference>
<comment type="caution">
    <text evidence="1">The sequence shown here is derived from an EMBL/GenBank/DDBJ whole genome shotgun (WGS) entry which is preliminary data.</text>
</comment>
<organism evidence="1 2">
    <name type="scientific">Paenibacillus terrae</name>
    <dbReference type="NCBI Taxonomy" id="159743"/>
    <lineage>
        <taxon>Bacteria</taxon>
        <taxon>Bacillati</taxon>
        <taxon>Bacillota</taxon>
        <taxon>Bacilli</taxon>
        <taxon>Bacillales</taxon>
        <taxon>Paenibacillaceae</taxon>
        <taxon>Paenibacillus</taxon>
    </lineage>
</organism>
<sequence length="81" mass="9125">MNSVPLPYPKLLQGIPFGRLDPDHKAVIVFSLDIESALRAYLIAQVILHYQFRYPNGRVEKQSASSNTIFVEMADFDGSVE</sequence>
<dbReference type="EMBL" id="JTHP01000029">
    <property type="protein sequence ID" value="KJD44824.1"/>
    <property type="molecule type" value="Genomic_DNA"/>
</dbReference>
<protein>
    <submittedName>
        <fullName evidence="1">Uncharacterized protein</fullName>
    </submittedName>
</protein>
<evidence type="ECO:0000313" key="1">
    <source>
        <dbReference type="EMBL" id="KJD44824.1"/>
    </source>
</evidence>
<dbReference type="AlphaFoldDB" id="A0A0D7X0U7"/>
<dbReference type="RefSeq" id="WP_044646937.1">
    <property type="nucleotide sequence ID" value="NZ_JTHP01000029.1"/>
</dbReference>
<accession>A0A0D7X0U7</accession>
<dbReference type="PATRIC" id="fig|159743.3.peg.3381"/>
<keyword evidence="2" id="KW-1185">Reference proteome</keyword>
<proteinExistence type="predicted"/>
<evidence type="ECO:0000313" key="2">
    <source>
        <dbReference type="Proteomes" id="UP000032534"/>
    </source>
</evidence>